<evidence type="ECO:0000313" key="2">
    <source>
        <dbReference type="Proteomes" id="UP000468591"/>
    </source>
</evidence>
<dbReference type="Proteomes" id="UP000468591">
    <property type="component" value="Unassembled WGS sequence"/>
</dbReference>
<proteinExistence type="predicted"/>
<dbReference type="AlphaFoldDB" id="A0A6P0CGR4"/>
<sequence length="100" mass="11672">METGRIGEEMIGKSFSEAEQKLGKPIREDRFELGTAVLEFRIELTNIFDEVRRAENPPDVREVTWSMSPEENLTLWFTQPKAGADWFVVHSYVWHPDAQF</sequence>
<organism evidence="1 2">
    <name type="scientific">Sulfitobacter sediminilitoris</name>
    <dbReference type="NCBI Taxonomy" id="2698830"/>
    <lineage>
        <taxon>Bacteria</taxon>
        <taxon>Pseudomonadati</taxon>
        <taxon>Pseudomonadota</taxon>
        <taxon>Alphaproteobacteria</taxon>
        <taxon>Rhodobacterales</taxon>
        <taxon>Roseobacteraceae</taxon>
        <taxon>Sulfitobacter</taxon>
    </lineage>
</organism>
<evidence type="ECO:0000313" key="1">
    <source>
        <dbReference type="EMBL" id="NEK24488.1"/>
    </source>
</evidence>
<accession>A0A6P0CGR4</accession>
<name>A0A6P0CGR4_9RHOB</name>
<dbReference type="EMBL" id="JAABNT010000016">
    <property type="protein sequence ID" value="NEK24488.1"/>
    <property type="molecule type" value="Genomic_DNA"/>
</dbReference>
<dbReference type="RefSeq" id="WP_164355416.1">
    <property type="nucleotide sequence ID" value="NZ_JBHSVZ010000001.1"/>
</dbReference>
<comment type="caution">
    <text evidence="1">The sequence shown here is derived from an EMBL/GenBank/DDBJ whole genome shotgun (WGS) entry which is preliminary data.</text>
</comment>
<gene>
    <name evidence="1" type="ORF">GV827_19080</name>
</gene>
<reference evidence="1 2" key="1">
    <citation type="submission" date="2020-01" db="EMBL/GenBank/DDBJ databases">
        <title>Sulfitobacter sediminilitoris sp. nov., isolated from a tidal flat.</title>
        <authorList>
            <person name="Park S."/>
            <person name="Yoon J.-H."/>
        </authorList>
    </citation>
    <scope>NUCLEOTIDE SEQUENCE [LARGE SCALE GENOMIC DNA]</scope>
    <source>
        <strain evidence="1 2">JBTF-M27</strain>
    </source>
</reference>
<protein>
    <submittedName>
        <fullName evidence="1">Uncharacterized protein</fullName>
    </submittedName>
</protein>
<keyword evidence="2" id="KW-1185">Reference proteome</keyword>